<evidence type="ECO:0000256" key="1">
    <source>
        <dbReference type="SAM" id="MobiDB-lite"/>
    </source>
</evidence>
<feature type="compositionally biased region" description="Basic and acidic residues" evidence="1">
    <location>
        <begin position="8"/>
        <end position="20"/>
    </location>
</feature>
<gene>
    <name evidence="2" type="ORF">COMA2_230037</name>
</gene>
<accession>A0A0S4LIF8</accession>
<feature type="region of interest" description="Disordered" evidence="1">
    <location>
        <begin position="1"/>
        <end position="20"/>
    </location>
</feature>
<dbReference type="AlphaFoldDB" id="A0A0S4LIF8"/>
<evidence type="ECO:0000313" key="3">
    <source>
        <dbReference type="Proteomes" id="UP000198736"/>
    </source>
</evidence>
<evidence type="ECO:0000313" key="2">
    <source>
        <dbReference type="EMBL" id="CUS36445.1"/>
    </source>
</evidence>
<protein>
    <submittedName>
        <fullName evidence="2">Uncharacterized protein</fullName>
    </submittedName>
</protein>
<keyword evidence="3" id="KW-1185">Reference proteome</keyword>
<organism evidence="2 3">
    <name type="scientific">Candidatus Nitrospira nitrificans</name>
    <dbReference type="NCBI Taxonomy" id="1742973"/>
    <lineage>
        <taxon>Bacteria</taxon>
        <taxon>Pseudomonadati</taxon>
        <taxon>Nitrospirota</taxon>
        <taxon>Nitrospiria</taxon>
        <taxon>Nitrospirales</taxon>
        <taxon>Nitrospiraceae</taxon>
        <taxon>Nitrospira</taxon>
    </lineage>
</organism>
<name>A0A0S4LIF8_9BACT</name>
<sequence length="20" mass="2493">MVKVARVLHRDRDDRELDRI</sequence>
<dbReference type="EMBL" id="CZPZ01000016">
    <property type="protein sequence ID" value="CUS36445.1"/>
    <property type="molecule type" value="Genomic_DNA"/>
</dbReference>
<proteinExistence type="predicted"/>
<dbReference type="Proteomes" id="UP000198736">
    <property type="component" value="Unassembled WGS sequence"/>
</dbReference>
<reference evidence="3" key="1">
    <citation type="submission" date="2015-10" db="EMBL/GenBank/DDBJ databases">
        <authorList>
            <person name="Luecker S."/>
            <person name="Luecker S."/>
        </authorList>
    </citation>
    <scope>NUCLEOTIDE SEQUENCE [LARGE SCALE GENOMIC DNA]</scope>
</reference>